<protein>
    <submittedName>
        <fullName evidence="1">Cytidine deaminase-like protein</fullName>
    </submittedName>
</protein>
<accession>A0ACC8ENQ2</accession>
<keyword evidence="2" id="KW-1185">Reference proteome</keyword>
<proteinExistence type="predicted"/>
<organism evidence="1 2">
    <name type="scientific">Cenococcum geophilum 1.58</name>
    <dbReference type="NCBI Taxonomy" id="794803"/>
    <lineage>
        <taxon>Eukaryota</taxon>
        <taxon>Fungi</taxon>
        <taxon>Dikarya</taxon>
        <taxon>Ascomycota</taxon>
        <taxon>Pezizomycotina</taxon>
        <taxon>Dothideomycetes</taxon>
        <taxon>Pleosporomycetidae</taxon>
        <taxon>Gloniales</taxon>
        <taxon>Gloniaceae</taxon>
        <taxon>Cenococcum</taxon>
    </lineage>
</organism>
<dbReference type="Proteomes" id="UP000250078">
    <property type="component" value="Unassembled WGS sequence"/>
</dbReference>
<evidence type="ECO:0000313" key="2">
    <source>
        <dbReference type="Proteomes" id="UP000250078"/>
    </source>
</evidence>
<sequence length="184" mass="20517">MVSTARTTTSKLFPLRPPEPTAEQINTGLSACLRVQRLASSQGKRPFAAVLIGPDNSKILLTHFSISHVEHAEASLARLAALHFTPEYLWTCALYSTWEPCAMCAATCYWANIGRVVYAASEEKLLELTGKGNEENFTLNWPCKDLFEKGQKDVQIWGPVAGMQEEVVEESDKYWKPIREGKGQ</sequence>
<reference evidence="1 2" key="1">
    <citation type="journal article" date="2016" name="Nat. Commun.">
        <title>Ectomycorrhizal ecology is imprinted in the genome of the dominant symbiotic fungus Cenococcum geophilum.</title>
        <authorList>
            <consortium name="DOE Joint Genome Institute"/>
            <person name="Peter M."/>
            <person name="Kohler A."/>
            <person name="Ohm R.A."/>
            <person name="Kuo A."/>
            <person name="Krutzmann J."/>
            <person name="Morin E."/>
            <person name="Arend M."/>
            <person name="Barry K.W."/>
            <person name="Binder M."/>
            <person name="Choi C."/>
            <person name="Clum A."/>
            <person name="Copeland A."/>
            <person name="Grisel N."/>
            <person name="Haridas S."/>
            <person name="Kipfer T."/>
            <person name="LaButti K."/>
            <person name="Lindquist E."/>
            <person name="Lipzen A."/>
            <person name="Maire R."/>
            <person name="Meier B."/>
            <person name="Mihaltcheva S."/>
            <person name="Molinier V."/>
            <person name="Murat C."/>
            <person name="Poggeler S."/>
            <person name="Quandt C.A."/>
            <person name="Sperisen C."/>
            <person name="Tritt A."/>
            <person name="Tisserant E."/>
            <person name="Crous P.W."/>
            <person name="Henrissat B."/>
            <person name="Nehls U."/>
            <person name="Egli S."/>
            <person name="Spatafora J.W."/>
            <person name="Grigoriev I.V."/>
            <person name="Martin F.M."/>
        </authorList>
    </citation>
    <scope>NUCLEOTIDE SEQUENCE [LARGE SCALE GENOMIC DNA]</scope>
    <source>
        <strain evidence="1 2">1.58</strain>
    </source>
</reference>
<gene>
    <name evidence="1" type="ORF">K441DRAFT_669873</name>
</gene>
<name>A0ACC8ENQ2_9PEZI</name>
<dbReference type="EMBL" id="KV748252">
    <property type="protein sequence ID" value="OCK87954.1"/>
    <property type="molecule type" value="Genomic_DNA"/>
</dbReference>
<evidence type="ECO:0000313" key="1">
    <source>
        <dbReference type="EMBL" id="OCK87954.1"/>
    </source>
</evidence>